<feature type="compositionally biased region" description="Basic and acidic residues" evidence="1">
    <location>
        <begin position="295"/>
        <end position="304"/>
    </location>
</feature>
<feature type="compositionally biased region" description="Basic and acidic residues" evidence="1">
    <location>
        <begin position="654"/>
        <end position="663"/>
    </location>
</feature>
<feature type="compositionally biased region" description="Polar residues" evidence="1">
    <location>
        <begin position="529"/>
        <end position="561"/>
    </location>
</feature>
<feature type="compositionally biased region" description="Polar residues" evidence="1">
    <location>
        <begin position="1104"/>
        <end position="1162"/>
    </location>
</feature>
<feature type="compositionally biased region" description="Low complexity" evidence="1">
    <location>
        <begin position="910"/>
        <end position="922"/>
    </location>
</feature>
<feature type="compositionally biased region" description="Low complexity" evidence="1">
    <location>
        <begin position="685"/>
        <end position="704"/>
    </location>
</feature>
<feature type="region of interest" description="Disordered" evidence="1">
    <location>
        <begin position="97"/>
        <end position="254"/>
    </location>
</feature>
<feature type="compositionally biased region" description="Pro residues" evidence="1">
    <location>
        <begin position="673"/>
        <end position="684"/>
    </location>
</feature>
<organism evidence="2 3">
    <name type="scientific">Lentinula raphanica</name>
    <dbReference type="NCBI Taxonomy" id="153919"/>
    <lineage>
        <taxon>Eukaryota</taxon>
        <taxon>Fungi</taxon>
        <taxon>Dikarya</taxon>
        <taxon>Basidiomycota</taxon>
        <taxon>Agaricomycotina</taxon>
        <taxon>Agaricomycetes</taxon>
        <taxon>Agaricomycetidae</taxon>
        <taxon>Agaricales</taxon>
        <taxon>Marasmiineae</taxon>
        <taxon>Omphalotaceae</taxon>
        <taxon>Lentinula</taxon>
    </lineage>
</organism>
<dbReference type="EMBL" id="MU806151">
    <property type="protein sequence ID" value="KAJ3839019.1"/>
    <property type="molecule type" value="Genomic_DNA"/>
</dbReference>
<name>A0AA38P9Y0_9AGAR</name>
<feature type="compositionally biased region" description="Low complexity" evidence="1">
    <location>
        <begin position="599"/>
        <end position="631"/>
    </location>
</feature>
<feature type="compositionally biased region" description="Low complexity" evidence="1">
    <location>
        <begin position="562"/>
        <end position="586"/>
    </location>
</feature>
<feature type="compositionally biased region" description="Basic and acidic residues" evidence="1">
    <location>
        <begin position="450"/>
        <end position="463"/>
    </location>
</feature>
<feature type="region of interest" description="Disordered" evidence="1">
    <location>
        <begin position="750"/>
        <end position="868"/>
    </location>
</feature>
<reference evidence="2" key="1">
    <citation type="submission" date="2022-08" db="EMBL/GenBank/DDBJ databases">
        <authorList>
            <consortium name="DOE Joint Genome Institute"/>
            <person name="Min B."/>
            <person name="Riley R."/>
            <person name="Sierra-Patev S."/>
            <person name="Naranjo-Ortiz M."/>
            <person name="Looney B."/>
            <person name="Konkel Z."/>
            <person name="Slot J.C."/>
            <person name="Sakamoto Y."/>
            <person name="Steenwyk J.L."/>
            <person name="Rokas A."/>
            <person name="Carro J."/>
            <person name="Camarero S."/>
            <person name="Ferreira P."/>
            <person name="Molpeceres G."/>
            <person name="Ruiz-Duenas F.J."/>
            <person name="Serrano A."/>
            <person name="Henrissat B."/>
            <person name="Drula E."/>
            <person name="Hughes K.W."/>
            <person name="Mata J.L."/>
            <person name="Ishikawa N.K."/>
            <person name="Vargas-Isla R."/>
            <person name="Ushijima S."/>
            <person name="Smith C.A."/>
            <person name="Ahrendt S."/>
            <person name="Andreopoulos W."/>
            <person name="He G."/>
            <person name="Labutti K."/>
            <person name="Lipzen A."/>
            <person name="Ng V."/>
            <person name="Sandor L."/>
            <person name="Barry K."/>
            <person name="Martinez A.T."/>
            <person name="Xiao Y."/>
            <person name="Gibbons J.G."/>
            <person name="Terashima K."/>
            <person name="Hibbett D.S."/>
            <person name="Grigoriev I.V."/>
        </authorList>
    </citation>
    <scope>NUCLEOTIDE SEQUENCE</scope>
    <source>
        <strain evidence="2">TFB9207</strain>
    </source>
</reference>
<feature type="compositionally biased region" description="Acidic residues" evidence="1">
    <location>
        <begin position="1273"/>
        <end position="1283"/>
    </location>
</feature>
<feature type="compositionally biased region" description="Low complexity" evidence="1">
    <location>
        <begin position="67"/>
        <end position="79"/>
    </location>
</feature>
<feature type="compositionally biased region" description="Basic and acidic residues" evidence="1">
    <location>
        <begin position="349"/>
        <end position="368"/>
    </location>
</feature>
<protein>
    <submittedName>
        <fullName evidence="2">Uncharacterized protein</fullName>
    </submittedName>
</protein>
<feature type="region of interest" description="Disordered" evidence="1">
    <location>
        <begin position="450"/>
        <end position="635"/>
    </location>
</feature>
<feature type="compositionally biased region" description="Polar residues" evidence="1">
    <location>
        <begin position="212"/>
        <end position="221"/>
    </location>
</feature>
<feature type="compositionally biased region" description="Low complexity" evidence="1">
    <location>
        <begin position="1367"/>
        <end position="1376"/>
    </location>
</feature>
<evidence type="ECO:0000313" key="2">
    <source>
        <dbReference type="EMBL" id="KAJ3839019.1"/>
    </source>
</evidence>
<feature type="compositionally biased region" description="Acidic residues" evidence="1">
    <location>
        <begin position="115"/>
        <end position="138"/>
    </location>
</feature>
<feature type="region of interest" description="Disordered" evidence="1">
    <location>
        <begin position="1367"/>
        <end position="1431"/>
    </location>
</feature>
<evidence type="ECO:0000313" key="3">
    <source>
        <dbReference type="Proteomes" id="UP001163846"/>
    </source>
</evidence>
<feature type="compositionally biased region" description="Low complexity" evidence="1">
    <location>
        <begin position="830"/>
        <end position="848"/>
    </location>
</feature>
<accession>A0AA38P9Y0</accession>
<sequence length="1431" mass="150608">MDNPWANAWDESQSSNPSSDAPTKSLFSSSSWKDPTENETDIALPSWSAGPAVTWNEPSDDAPTLWAASASNQSSSATATPTLNPKVTRWTSSYESMSAHFGGSSSSVDEHSEREEEVTEEAEEVLTESEEMVEEEEVHEITTTIHEPEEVDDDDENHEANRTSSEVIDPWTPAQSTFTTSTSLNSILSKSTSNSPKPPVSPDTFEFGTFESGVSDSSVQDGISVPDAEWGSAWGTKESESNDGEAEEEVLDEWERARREKEKLDRAVPPELLASILHTLEQISDELWPPAPQIESKDVDKKPPTDASQKISKEESKSDSSESNAQTQTSDDEKQERDVIELVNTPEPKQYDDQTDRKDESQSEELPHWRSGIDAVEGLSELSQTIAPPLPPFSSLPALPSQSNYSHSSILKRSSEAIRLTRSTVLSSSGPFGLYLKTKGSIEWEVTVKARPEKTSEQEREEIVPAGWRILPKETEDKKENKVEPPEMKKRGSSILSSFFGRKTENAPAESRSRSMSSNAKDDSPRPSFASSRHSVESTTSKTQSLKAESPSSTKLPTNPVSAPAPASTFPSSSASTTTTTTTPSTYGDGGSPDLFQDAPTTAPAPSAVSRFFNRFSSSRNRPSHSRQNSNASLALSTDDLEFLEDIVPSASDDVSHDIDHDGLQQMINSAPLPKPLVPPPRASPQPQSSSQTQSSSPRSPVPSDDLGFGSDKNSLPLSDAASRFNKNLNVSLAPSQILTPSPALPSQIQTVIAQGSRQNSQVSRSSTPSSFASPLSSTRSESPGLDLNMLAGVSGSSLTAGGRGSPLMGAGMNALGGTTGFNASSRTPSSILSNTRTSSSSSSSSTTMKRPTPVAIMSSSSNSSPKANSFNTVNSFGFLPPPPSIRGSRTTTPTPSLLIDDEPLVSHVSSTTTSMSASALVPPDQHDEDDDFSDFLSATTADATQPPFSPSFSLSSAQPLFSAGSAAFEDFDSSHSLANALNPPEQPFDNPLNTSLSSIASTKSTNSMLLASGDFDSFGSFPDASRDFASTSSVVRDTLRTPSPPALPAKSPGKIAARKAFGMEPLGSGVARRASTGGKKNMGGSGVGGRIPPGRLNLPPPVSSSAYSRNWGSETQSQGLPSSIQSGSTIDSASPFIASSSEPALGSINNASTNHDGNSQVAHASSSSPTPSPKAKTHQKRVSKEAHQRTRSLVEDAMARSGIWPSNAASAVSSTGYGSESGYGAYGFGTAPPLSPLPPILSPPPESSSSSKMKAKGKRGGDLLMGGHDEGEIGVDDDDDDVPLASLASGSTHGSATNSALNSSFGSMFASQQGKAETVPASTLSLAMTPSLYTATSSHLNGNGTISLLQPSDPAPSRTQTLLMDFSSFGSSSGSTQGLNAELKSPEKPGHSTFSAPPLMPAFNDVSTDPGSKKPTGGLSAQDLSFFEGL</sequence>
<feature type="region of interest" description="Disordered" evidence="1">
    <location>
        <begin position="285"/>
        <end position="410"/>
    </location>
</feature>
<feature type="compositionally biased region" description="Polar residues" evidence="1">
    <location>
        <begin position="750"/>
        <end position="763"/>
    </location>
</feature>
<evidence type="ECO:0000256" key="1">
    <source>
        <dbReference type="SAM" id="MobiDB-lite"/>
    </source>
</evidence>
<feature type="compositionally biased region" description="Polar residues" evidence="1">
    <location>
        <begin position="1289"/>
        <end position="1299"/>
    </location>
</feature>
<dbReference type="Proteomes" id="UP001163846">
    <property type="component" value="Unassembled WGS sequence"/>
</dbReference>
<feature type="region of interest" description="Disordered" evidence="1">
    <location>
        <begin position="1"/>
        <end position="85"/>
    </location>
</feature>
<proteinExistence type="predicted"/>
<feature type="compositionally biased region" description="Acidic residues" evidence="1">
    <location>
        <begin position="241"/>
        <end position="252"/>
    </location>
</feature>
<gene>
    <name evidence="2" type="ORF">F5878DRAFT_617804</name>
</gene>
<feature type="compositionally biased region" description="Low complexity" evidence="1">
    <location>
        <begin position="764"/>
        <end position="781"/>
    </location>
</feature>
<feature type="region of interest" description="Disordered" evidence="1">
    <location>
        <begin position="1067"/>
        <end position="1202"/>
    </location>
</feature>
<feature type="region of interest" description="Disordered" evidence="1">
    <location>
        <begin position="652"/>
        <end position="719"/>
    </location>
</feature>
<comment type="caution">
    <text evidence="2">The sequence shown here is derived from an EMBL/GenBank/DDBJ whole genome shotgun (WGS) entry which is preliminary data.</text>
</comment>
<feature type="compositionally biased region" description="Pro residues" evidence="1">
    <location>
        <begin position="1237"/>
        <end position="1247"/>
    </location>
</feature>
<keyword evidence="3" id="KW-1185">Reference proteome</keyword>
<feature type="compositionally biased region" description="Gly residues" evidence="1">
    <location>
        <begin position="1081"/>
        <end position="1092"/>
    </location>
</feature>
<feature type="compositionally biased region" description="Low complexity" evidence="1">
    <location>
        <begin position="859"/>
        <end position="868"/>
    </location>
</feature>
<feature type="compositionally biased region" description="Basic and acidic residues" evidence="1">
    <location>
        <begin position="311"/>
        <end position="320"/>
    </location>
</feature>
<feature type="region of interest" description="Disordered" evidence="1">
    <location>
        <begin position="910"/>
        <end position="933"/>
    </location>
</feature>
<feature type="compositionally biased region" description="Basic and acidic residues" evidence="1">
    <location>
        <begin position="331"/>
        <end position="340"/>
    </location>
</feature>
<feature type="region of interest" description="Disordered" evidence="1">
    <location>
        <begin position="1237"/>
        <end position="1299"/>
    </location>
</feature>
<feature type="compositionally biased region" description="Polar residues" evidence="1">
    <location>
        <begin position="173"/>
        <end position="195"/>
    </location>
</feature>
<feature type="compositionally biased region" description="Basic and acidic residues" evidence="1">
    <location>
        <begin position="471"/>
        <end position="490"/>
    </location>
</feature>
<feature type="compositionally biased region" description="Basic and acidic residues" evidence="1">
    <location>
        <begin position="1183"/>
        <end position="1199"/>
    </location>
</feature>
<feature type="compositionally biased region" description="Polar residues" evidence="1">
    <location>
        <begin position="10"/>
        <end position="33"/>
    </location>
</feature>